<dbReference type="AlphaFoldDB" id="A0A6M3LZL5"/>
<evidence type="ECO:0008006" key="3">
    <source>
        <dbReference type="Google" id="ProtNLM"/>
    </source>
</evidence>
<dbReference type="EMBL" id="MT143570">
    <property type="protein sequence ID" value="QJA98311.1"/>
    <property type="molecule type" value="Genomic_DNA"/>
</dbReference>
<organism evidence="1">
    <name type="scientific">viral metagenome</name>
    <dbReference type="NCBI Taxonomy" id="1070528"/>
    <lineage>
        <taxon>unclassified sequences</taxon>
        <taxon>metagenomes</taxon>
        <taxon>organismal metagenomes</taxon>
    </lineage>
</organism>
<accession>A0A6M3LZL5</accession>
<reference evidence="1" key="1">
    <citation type="submission" date="2020-03" db="EMBL/GenBank/DDBJ databases">
        <title>The deep terrestrial virosphere.</title>
        <authorList>
            <person name="Holmfeldt K."/>
            <person name="Nilsson E."/>
            <person name="Simone D."/>
            <person name="Lopez-Fernandez M."/>
            <person name="Wu X."/>
            <person name="de Brujin I."/>
            <person name="Lundin D."/>
            <person name="Andersson A."/>
            <person name="Bertilsson S."/>
            <person name="Dopson M."/>
        </authorList>
    </citation>
    <scope>NUCLEOTIDE SEQUENCE</scope>
    <source>
        <strain evidence="1">MM171A01977</strain>
        <strain evidence="2">MM171B01788</strain>
    </source>
</reference>
<name>A0A6M3LZL5_9ZZZZ</name>
<evidence type="ECO:0000313" key="1">
    <source>
        <dbReference type="EMBL" id="QJA98311.1"/>
    </source>
</evidence>
<evidence type="ECO:0000313" key="2">
    <source>
        <dbReference type="EMBL" id="QJB01877.1"/>
    </source>
</evidence>
<sequence length="105" mass="12201">MEGTLKVDETERALVEVHESNPFQAMGYVDLYNLASGDRVILREYMMIKKGGKYRLYEDALYEDGQEMPLVYVESKVSKYGIKVTIQLEAGESREIDYQFFKTKI</sequence>
<dbReference type="EMBL" id="MT143741">
    <property type="protein sequence ID" value="QJB01877.1"/>
    <property type="molecule type" value="Genomic_DNA"/>
</dbReference>
<proteinExistence type="predicted"/>
<gene>
    <name evidence="1" type="ORF">MM171A01977_0008</name>
    <name evidence="2" type="ORF">MM171B01788_0004</name>
</gene>
<protein>
    <recommendedName>
        <fullName evidence="3">DUF1934 domain-containing protein</fullName>
    </recommendedName>
</protein>